<evidence type="ECO:0000313" key="6">
    <source>
        <dbReference type="Proteomes" id="UP001269144"/>
    </source>
</evidence>
<organism evidence="5 6">
    <name type="scientific">Paracoccus aurantius</name>
    <dbReference type="NCBI Taxonomy" id="3073814"/>
    <lineage>
        <taxon>Bacteria</taxon>
        <taxon>Pseudomonadati</taxon>
        <taxon>Pseudomonadota</taxon>
        <taxon>Alphaproteobacteria</taxon>
        <taxon>Rhodobacterales</taxon>
        <taxon>Paracoccaceae</taxon>
        <taxon>Paracoccus</taxon>
    </lineage>
</organism>
<gene>
    <name evidence="5" type="ORF">RGQ15_22060</name>
</gene>
<dbReference type="RefSeq" id="WP_311163057.1">
    <property type="nucleotide sequence ID" value="NZ_JAVQLW010000006.1"/>
</dbReference>
<dbReference type="InterPro" id="IPR036693">
    <property type="entry name" value="TF_LuxR_autoind-bd_dom_sf"/>
</dbReference>
<dbReference type="Gene3D" id="3.30.450.80">
    <property type="entry name" value="Transcription factor LuxR-like, autoinducer-binding domain"/>
    <property type="match status" value="1"/>
</dbReference>
<dbReference type="Gene3D" id="1.10.10.10">
    <property type="entry name" value="Winged helix-like DNA-binding domain superfamily/Winged helix DNA-binding domain"/>
    <property type="match status" value="1"/>
</dbReference>
<dbReference type="InterPro" id="IPR000792">
    <property type="entry name" value="Tscrpt_reg_LuxR_C"/>
</dbReference>
<evidence type="ECO:0000256" key="1">
    <source>
        <dbReference type="ARBA" id="ARBA00023015"/>
    </source>
</evidence>
<dbReference type="InterPro" id="IPR005143">
    <property type="entry name" value="TF_LuxR_autoind-bd_dom"/>
</dbReference>
<evidence type="ECO:0000313" key="5">
    <source>
        <dbReference type="EMBL" id="MDS9470234.1"/>
    </source>
</evidence>
<dbReference type="InterPro" id="IPR036388">
    <property type="entry name" value="WH-like_DNA-bd_sf"/>
</dbReference>
<dbReference type="SUPFAM" id="SSF75516">
    <property type="entry name" value="Pheromone-binding domain of LuxR-like quorum-sensing transcription factors"/>
    <property type="match status" value="1"/>
</dbReference>
<comment type="caution">
    <text evidence="5">The sequence shown here is derived from an EMBL/GenBank/DDBJ whole genome shotgun (WGS) entry which is preliminary data.</text>
</comment>
<dbReference type="SMART" id="SM00421">
    <property type="entry name" value="HTH_LUXR"/>
    <property type="match status" value="1"/>
</dbReference>
<protein>
    <submittedName>
        <fullName evidence="5">Autoinducer binding domain-containing protein</fullName>
    </submittedName>
</protein>
<keyword evidence="2" id="KW-0238">DNA-binding</keyword>
<dbReference type="Proteomes" id="UP001269144">
    <property type="component" value="Unassembled WGS sequence"/>
</dbReference>
<feature type="domain" description="HTH luxR-type" evidence="4">
    <location>
        <begin position="143"/>
        <end position="208"/>
    </location>
</feature>
<dbReference type="SUPFAM" id="SSF46894">
    <property type="entry name" value="C-terminal effector domain of the bipartite response regulators"/>
    <property type="match status" value="1"/>
</dbReference>
<dbReference type="InterPro" id="IPR016032">
    <property type="entry name" value="Sig_transdc_resp-reg_C-effctor"/>
</dbReference>
<accession>A0ABU2HYU6</accession>
<dbReference type="Pfam" id="PF03472">
    <property type="entry name" value="Autoind_bind"/>
    <property type="match status" value="1"/>
</dbReference>
<name>A0ABU2HYU6_9RHOB</name>
<evidence type="ECO:0000256" key="2">
    <source>
        <dbReference type="ARBA" id="ARBA00023125"/>
    </source>
</evidence>
<evidence type="ECO:0000259" key="4">
    <source>
        <dbReference type="PROSITE" id="PS50043"/>
    </source>
</evidence>
<keyword evidence="3" id="KW-0804">Transcription</keyword>
<dbReference type="EMBL" id="JAVQLW010000006">
    <property type="protein sequence ID" value="MDS9470234.1"/>
    <property type="molecule type" value="Genomic_DNA"/>
</dbReference>
<sequence length="210" mass="23180">MLETIIPDHDALLSGLEDLAPSGFFLGLGFKLGRPVTTINRFPEAWVSRWEQDIFVSRDPIALWIVGQPRESAARWSEIAANIPDDFGIFEAARKYGLRYGAAFVTVTGRRRSCLSVARPDCEYSDAELSLLANKLDLLAHLYAQNMVTLSDKEIEGLRQIRLGHSHAEAAKSLSISVSALKLRLSSAQKKLGCRNVTAAVVRAVEEDLI</sequence>
<reference evidence="6" key="1">
    <citation type="submission" date="2023-07" db="EMBL/GenBank/DDBJ databases">
        <title>Paracoccus sp. MBLB3053 whole genome sequence.</title>
        <authorList>
            <person name="Hwang C.Y."/>
            <person name="Cho E.-S."/>
            <person name="Seo M.-J."/>
        </authorList>
    </citation>
    <scope>NUCLEOTIDE SEQUENCE [LARGE SCALE GENOMIC DNA]</scope>
    <source>
        <strain evidence="6">MBLB3053</strain>
    </source>
</reference>
<evidence type="ECO:0000256" key="3">
    <source>
        <dbReference type="ARBA" id="ARBA00023163"/>
    </source>
</evidence>
<keyword evidence="1" id="KW-0805">Transcription regulation</keyword>
<keyword evidence="6" id="KW-1185">Reference proteome</keyword>
<proteinExistence type="predicted"/>
<dbReference type="PROSITE" id="PS50043">
    <property type="entry name" value="HTH_LUXR_2"/>
    <property type="match status" value="1"/>
</dbReference>